<dbReference type="EMBL" id="CP024915">
    <property type="protein sequence ID" value="AUZ86392.1"/>
    <property type="molecule type" value="Genomic_DNA"/>
</dbReference>
<accession>A0A2L0UB12</accession>
<evidence type="ECO:0000313" key="1">
    <source>
        <dbReference type="EMBL" id="AUZ86392.1"/>
    </source>
</evidence>
<proteinExistence type="predicted"/>
<sequence>MYTEPRGGLPVTGPTMDAAHPMGQDAPMGNRWGVAAVGWAALLLTGCTVPSFSEDEKLEMRDSASGFQRAILEDLVVSAAEYRDAVGATRACVQAKGWGIGPIEQDGKQLGFQSSSTGDGPPADDVMRDCYDEYLTFVGSIWVSQRTPLTG</sequence>
<organism evidence="1 2">
    <name type="scientific">Arthrobacter agilis</name>
    <dbReference type="NCBI Taxonomy" id="37921"/>
    <lineage>
        <taxon>Bacteria</taxon>
        <taxon>Bacillati</taxon>
        <taxon>Actinomycetota</taxon>
        <taxon>Actinomycetes</taxon>
        <taxon>Micrococcales</taxon>
        <taxon>Micrococcaceae</taxon>
        <taxon>Arthrobacter</taxon>
    </lineage>
</organism>
<dbReference type="Proteomes" id="UP000239187">
    <property type="component" value="Chromosome"/>
</dbReference>
<protein>
    <submittedName>
        <fullName evidence="1">Uncharacterized protein</fullName>
    </submittedName>
</protein>
<gene>
    <name evidence="1" type="ORF">CVO76_01070</name>
</gene>
<dbReference type="AlphaFoldDB" id="A0A2L0UB12"/>
<evidence type="ECO:0000313" key="2">
    <source>
        <dbReference type="Proteomes" id="UP000239187"/>
    </source>
</evidence>
<name>A0A2L0UB12_9MICC</name>
<dbReference type="RefSeq" id="WP_208740376.1">
    <property type="nucleotide sequence ID" value="NZ_CP024915.1"/>
</dbReference>
<reference evidence="1 2" key="1">
    <citation type="submission" date="2017-11" db="EMBL/GenBank/DDBJ databases">
        <title>Draft genome of Arthrobacter agilis strain UMCV2, a plant growth-promoting rhizobacterium and biocontrol capacity of phytopathogenic fungi.</title>
        <authorList>
            <person name="Martinez-Camara R."/>
            <person name="Santoyo G."/>
            <person name="Moreno-Hagelsieb G."/>
            <person name="Valencia-Cantero E."/>
        </authorList>
    </citation>
    <scope>NUCLEOTIDE SEQUENCE [LARGE SCALE GENOMIC DNA]</scope>
    <source>
        <strain evidence="1 2">UMCV2</strain>
    </source>
</reference>